<proteinExistence type="predicted"/>
<protein>
    <submittedName>
        <fullName evidence="1">Uncharacterized protein</fullName>
    </submittedName>
</protein>
<reference evidence="1 2" key="1">
    <citation type="submission" date="2016-11" db="EMBL/GenBank/DDBJ databases">
        <authorList>
            <person name="Jaros S."/>
            <person name="Januszkiewicz K."/>
            <person name="Wedrychowicz H."/>
        </authorList>
    </citation>
    <scope>NUCLEOTIDE SEQUENCE [LARGE SCALE GENOMIC DNA]</scope>
    <source>
        <strain evidence="1 2">CGMCC 1.12145</strain>
    </source>
</reference>
<organism evidence="1 2">
    <name type="scientific">Sinomicrobium oceani</name>
    <dbReference type="NCBI Taxonomy" id="1150368"/>
    <lineage>
        <taxon>Bacteria</taxon>
        <taxon>Pseudomonadati</taxon>
        <taxon>Bacteroidota</taxon>
        <taxon>Flavobacteriia</taxon>
        <taxon>Flavobacteriales</taxon>
        <taxon>Flavobacteriaceae</taxon>
        <taxon>Sinomicrobium</taxon>
    </lineage>
</organism>
<gene>
    <name evidence="1" type="ORF">SAMN02927921_04178</name>
</gene>
<name>A0A1K1RYB5_9FLAO</name>
<accession>A0A1K1RYB5</accession>
<dbReference type="Proteomes" id="UP000182248">
    <property type="component" value="Unassembled WGS sequence"/>
</dbReference>
<dbReference type="AlphaFoldDB" id="A0A1K1RYB5"/>
<dbReference type="EMBL" id="FPJE01000041">
    <property type="protein sequence ID" value="SFW76962.1"/>
    <property type="molecule type" value="Genomic_DNA"/>
</dbReference>
<evidence type="ECO:0000313" key="1">
    <source>
        <dbReference type="EMBL" id="SFW76962.1"/>
    </source>
</evidence>
<keyword evidence="2" id="KW-1185">Reference proteome</keyword>
<sequence>MIMHTIALYFFKECFKLLNGNVSGMLRGIYEQAPEAAGEDDRREDLSFGLIRKQEKYSVINKSPVAGKMMISFAVCRAIVGGILKRYFLP</sequence>
<evidence type="ECO:0000313" key="2">
    <source>
        <dbReference type="Proteomes" id="UP000182248"/>
    </source>
</evidence>